<organism evidence="6 7">
    <name type="scientific">Monilinia fructicola</name>
    <name type="common">Brown rot fungus</name>
    <name type="synonym">Ciboria fructicola</name>
    <dbReference type="NCBI Taxonomy" id="38448"/>
    <lineage>
        <taxon>Eukaryota</taxon>
        <taxon>Fungi</taxon>
        <taxon>Dikarya</taxon>
        <taxon>Ascomycota</taxon>
        <taxon>Pezizomycotina</taxon>
        <taxon>Leotiomycetes</taxon>
        <taxon>Helotiales</taxon>
        <taxon>Sclerotiniaceae</taxon>
        <taxon>Monilinia</taxon>
    </lineage>
</organism>
<feature type="domain" description="Peptidase S8/S53" evidence="5">
    <location>
        <begin position="92"/>
        <end position="295"/>
    </location>
</feature>
<dbReference type="GO" id="GO:0006508">
    <property type="term" value="P:proteolysis"/>
    <property type="evidence" value="ECO:0007669"/>
    <property type="project" value="UniProtKB-KW"/>
</dbReference>
<evidence type="ECO:0000256" key="2">
    <source>
        <dbReference type="ARBA" id="ARBA00022801"/>
    </source>
</evidence>
<protein>
    <recommendedName>
        <fullName evidence="5">Peptidase S8/S53 domain-containing protein</fullName>
    </recommendedName>
</protein>
<accession>A0A5M9JU78</accession>
<keyword evidence="1" id="KW-0645">Protease</keyword>
<dbReference type="InterPro" id="IPR023827">
    <property type="entry name" value="Peptidase_S8_Asp-AS"/>
</dbReference>
<keyword evidence="7" id="KW-1185">Reference proteome</keyword>
<dbReference type="InterPro" id="IPR000209">
    <property type="entry name" value="Peptidase_S8/S53_dom"/>
</dbReference>
<evidence type="ECO:0000256" key="4">
    <source>
        <dbReference type="SAM" id="Phobius"/>
    </source>
</evidence>
<evidence type="ECO:0000313" key="7">
    <source>
        <dbReference type="Proteomes" id="UP000322873"/>
    </source>
</evidence>
<dbReference type="InterPro" id="IPR036852">
    <property type="entry name" value="Peptidase_S8/S53_dom_sf"/>
</dbReference>
<keyword evidence="2" id="KW-0378">Hydrolase</keyword>
<evidence type="ECO:0000256" key="1">
    <source>
        <dbReference type="ARBA" id="ARBA00022670"/>
    </source>
</evidence>
<evidence type="ECO:0000259" key="5">
    <source>
        <dbReference type="Pfam" id="PF00082"/>
    </source>
</evidence>
<dbReference type="PROSITE" id="PS00136">
    <property type="entry name" value="SUBTILASE_ASP"/>
    <property type="match status" value="1"/>
</dbReference>
<dbReference type="GO" id="GO:0004252">
    <property type="term" value="F:serine-type endopeptidase activity"/>
    <property type="evidence" value="ECO:0007669"/>
    <property type="project" value="InterPro"/>
</dbReference>
<sequence>MLERFRDALGAASTSVLRSSSWDLRSTPNNAIDHGNQGHATVERYEIFDSVLMSAPSTTAKNKSALNYFPNLKIISDLLDSGRYVGDESGPVKVAIIDAGIHPSHPHIDRIYGYCDFSESVIANNEGTHHGSNMGHLIHTVAPCAEIYVAHAVIHVRDVRKVDIISMSFGFRNEPEEFLEVIQNTYDNLMFESASNFDSKEEASIRFPARLKHRVICINSADGNGNPSGGNPPHDPQRDNFSILGEDVPLGREFIPGLEPCAKFGDGASMATAIAAGVAALVLGFARRDEHREVRFLASLKSQLGMSAVLRAMTKGGVKGGSTL</sequence>
<feature type="transmembrane region" description="Helical" evidence="4">
    <location>
        <begin position="268"/>
        <end position="286"/>
    </location>
</feature>
<dbReference type="EMBL" id="VICG01000005">
    <property type="protein sequence ID" value="KAA8571416.1"/>
    <property type="molecule type" value="Genomic_DNA"/>
</dbReference>
<dbReference type="AlphaFoldDB" id="A0A5M9JU78"/>
<dbReference type="SUPFAM" id="SSF52743">
    <property type="entry name" value="Subtilisin-like"/>
    <property type="match status" value="1"/>
</dbReference>
<keyword evidence="4" id="KW-0472">Membrane</keyword>
<dbReference type="PRINTS" id="PR00723">
    <property type="entry name" value="SUBTILISIN"/>
</dbReference>
<dbReference type="Pfam" id="PF00082">
    <property type="entry name" value="Peptidase_S8"/>
    <property type="match status" value="1"/>
</dbReference>
<keyword evidence="3" id="KW-0720">Serine protease</keyword>
<keyword evidence="4" id="KW-1133">Transmembrane helix</keyword>
<keyword evidence="4" id="KW-0812">Transmembrane</keyword>
<evidence type="ECO:0000256" key="3">
    <source>
        <dbReference type="ARBA" id="ARBA00022825"/>
    </source>
</evidence>
<gene>
    <name evidence="6" type="ORF">EYC84_001419</name>
</gene>
<reference evidence="6 7" key="1">
    <citation type="submission" date="2019-06" db="EMBL/GenBank/DDBJ databases">
        <title>Genome Sequence of the Brown Rot Fungal Pathogen Monilinia fructicola.</title>
        <authorList>
            <person name="De Miccolis Angelini R.M."/>
            <person name="Landi L."/>
            <person name="Abate D."/>
            <person name="Pollastro S."/>
            <person name="Romanazzi G."/>
            <person name="Faretra F."/>
        </authorList>
    </citation>
    <scope>NUCLEOTIDE SEQUENCE [LARGE SCALE GENOMIC DNA]</scope>
    <source>
        <strain evidence="6 7">Mfrc123</strain>
    </source>
</reference>
<evidence type="ECO:0000313" key="6">
    <source>
        <dbReference type="EMBL" id="KAA8571416.1"/>
    </source>
</evidence>
<comment type="caution">
    <text evidence="6">The sequence shown here is derived from an EMBL/GenBank/DDBJ whole genome shotgun (WGS) entry which is preliminary data.</text>
</comment>
<dbReference type="VEuPathDB" id="FungiDB:MFRU_026g00300"/>
<dbReference type="Proteomes" id="UP000322873">
    <property type="component" value="Unassembled WGS sequence"/>
</dbReference>
<dbReference type="InterPro" id="IPR015500">
    <property type="entry name" value="Peptidase_S8_subtilisin-rel"/>
</dbReference>
<name>A0A5M9JU78_MONFR</name>
<dbReference type="Gene3D" id="3.40.50.200">
    <property type="entry name" value="Peptidase S8/S53 domain"/>
    <property type="match status" value="1"/>
</dbReference>
<proteinExistence type="predicted"/>